<feature type="domain" description="AMP-binding enzyme C-terminal" evidence="2">
    <location>
        <begin position="432"/>
        <end position="507"/>
    </location>
</feature>
<dbReference type="Pfam" id="PF00501">
    <property type="entry name" value="AMP-binding"/>
    <property type="match status" value="1"/>
</dbReference>
<dbReference type="InterPro" id="IPR045851">
    <property type="entry name" value="AMP-bd_C_sf"/>
</dbReference>
<dbReference type="PANTHER" id="PTHR43767">
    <property type="entry name" value="LONG-CHAIN-FATTY-ACID--COA LIGASE"/>
    <property type="match status" value="1"/>
</dbReference>
<dbReference type="PANTHER" id="PTHR43767:SF7">
    <property type="entry name" value="MEDIUM_LONG-CHAIN-FATTY-ACID--COA LIGASE FADD8"/>
    <property type="match status" value="1"/>
</dbReference>
<dbReference type="RefSeq" id="WP_153283744.1">
    <property type="nucleotide sequence ID" value="NZ_CP045644.1"/>
</dbReference>
<dbReference type="Gene3D" id="3.30.300.30">
    <property type="match status" value="1"/>
</dbReference>
<dbReference type="Proteomes" id="UP000326780">
    <property type="component" value="Chromosome"/>
</dbReference>
<dbReference type="InterPro" id="IPR000873">
    <property type="entry name" value="AMP-dep_synth/lig_dom"/>
</dbReference>
<dbReference type="InterPro" id="IPR050237">
    <property type="entry name" value="ATP-dep_AMP-bd_enzyme"/>
</dbReference>
<feature type="domain" description="AMP-dependent synthetase/ligase" evidence="1">
    <location>
        <begin position="15"/>
        <end position="382"/>
    </location>
</feature>
<dbReference type="EMBL" id="CP045644">
    <property type="protein sequence ID" value="QFZ85126.1"/>
    <property type="molecule type" value="Genomic_DNA"/>
</dbReference>
<dbReference type="AlphaFoldDB" id="A0A5Q0M6P9"/>
<gene>
    <name evidence="3" type="ORF">GFK26_21380</name>
</gene>
<name>A0A5Q0M6P9_VARPD</name>
<dbReference type="InterPro" id="IPR020845">
    <property type="entry name" value="AMP-binding_CS"/>
</dbReference>
<sequence>MIDQAGAHTFGDVLRANAAARPDKAAFEMLDGEAVNFGDLNRRVNALNNAFAELGACKGARVALLAKNRLEYVEVYGLSKSGLIVVPLNWRLAPGELVNLIRHSAPEVLVVDEHHRLLAESIRNQIPSVKHFVLIGGTAGGWQGYEDLIQRASDAEPVSQALPDDVLCLIYTSGTTGAPKGVAMTHAGVMGNCAAAAQELKLTDADITMAVMPLFHAGGMWYHLFPSFASGTTSLLLSDFDPATILRELQVRRITNVHLAPTMIAALLSNPSAASADLGSVRVLFYAASSMPPELLRRAMQTFPRCGFVQGYGSTEAGVVTILRADAHRRAMEPGGEYLLASCGLPYPGRLVRVVDDAGVELPQGEVGEVEVHSPDLMQGYWLDDQATVRALHGKWLKTGDLGRLDLQGFLYIVDRKNDMVVTGGENVFPTEVESYLYRDQDVEEAAVFGIPDPAWVERVVAAVVLRPGSTATGEELVRRLRTQLAGYKCPKEIFVVNHLPKSAVGKVLRKELRRRFGEEPQKERGAQ</sequence>
<accession>A0A5Q0M6P9</accession>
<reference evidence="3 4" key="1">
    <citation type="submission" date="2019-10" db="EMBL/GenBank/DDBJ databases">
        <title>Complete genome sequence of Variovorax paradoxus 5C-2.</title>
        <authorList>
            <person name="Gogoleva N.E."/>
            <person name="Balkin A.S."/>
        </authorList>
    </citation>
    <scope>NUCLEOTIDE SEQUENCE [LARGE SCALE GENOMIC DNA]</scope>
    <source>
        <strain evidence="3 4">5C-2</strain>
    </source>
</reference>
<protein>
    <submittedName>
        <fullName evidence="3">AMP-binding protein</fullName>
    </submittedName>
</protein>
<dbReference type="SUPFAM" id="SSF56801">
    <property type="entry name" value="Acetyl-CoA synthetase-like"/>
    <property type="match status" value="1"/>
</dbReference>
<dbReference type="Pfam" id="PF13193">
    <property type="entry name" value="AMP-binding_C"/>
    <property type="match status" value="1"/>
</dbReference>
<dbReference type="PROSITE" id="PS00455">
    <property type="entry name" value="AMP_BINDING"/>
    <property type="match status" value="1"/>
</dbReference>
<evidence type="ECO:0000313" key="3">
    <source>
        <dbReference type="EMBL" id="QFZ85126.1"/>
    </source>
</evidence>
<proteinExistence type="predicted"/>
<organism evidence="3 4">
    <name type="scientific">Variovorax paradoxus</name>
    <dbReference type="NCBI Taxonomy" id="34073"/>
    <lineage>
        <taxon>Bacteria</taxon>
        <taxon>Pseudomonadati</taxon>
        <taxon>Pseudomonadota</taxon>
        <taxon>Betaproteobacteria</taxon>
        <taxon>Burkholderiales</taxon>
        <taxon>Comamonadaceae</taxon>
        <taxon>Variovorax</taxon>
    </lineage>
</organism>
<dbReference type="InterPro" id="IPR025110">
    <property type="entry name" value="AMP-bd_C"/>
</dbReference>
<evidence type="ECO:0000259" key="1">
    <source>
        <dbReference type="Pfam" id="PF00501"/>
    </source>
</evidence>
<evidence type="ECO:0000313" key="4">
    <source>
        <dbReference type="Proteomes" id="UP000326780"/>
    </source>
</evidence>
<evidence type="ECO:0000259" key="2">
    <source>
        <dbReference type="Pfam" id="PF13193"/>
    </source>
</evidence>
<dbReference type="InterPro" id="IPR042099">
    <property type="entry name" value="ANL_N_sf"/>
</dbReference>
<dbReference type="Gene3D" id="3.40.50.12780">
    <property type="entry name" value="N-terminal domain of ligase-like"/>
    <property type="match status" value="1"/>
</dbReference>
<dbReference type="GO" id="GO:0016877">
    <property type="term" value="F:ligase activity, forming carbon-sulfur bonds"/>
    <property type="evidence" value="ECO:0007669"/>
    <property type="project" value="UniProtKB-ARBA"/>
</dbReference>